<evidence type="ECO:0000256" key="2">
    <source>
        <dbReference type="ARBA" id="ARBA00022741"/>
    </source>
</evidence>
<dbReference type="InterPro" id="IPR003593">
    <property type="entry name" value="AAA+_ATPase"/>
</dbReference>
<evidence type="ECO:0000313" key="6">
    <source>
        <dbReference type="Proteomes" id="UP000443353"/>
    </source>
</evidence>
<keyword evidence="2" id="KW-0547">Nucleotide-binding</keyword>
<dbReference type="Pfam" id="PF00005">
    <property type="entry name" value="ABC_tran"/>
    <property type="match status" value="1"/>
</dbReference>
<accession>A0A7X3K6U0</accession>
<keyword evidence="1" id="KW-1003">Cell membrane</keyword>
<dbReference type="Proteomes" id="UP000443353">
    <property type="component" value="Unassembled WGS sequence"/>
</dbReference>
<evidence type="ECO:0000259" key="4">
    <source>
        <dbReference type="PROSITE" id="PS50893"/>
    </source>
</evidence>
<gene>
    <name evidence="5" type="ORF">GPY61_07450</name>
</gene>
<dbReference type="InterPro" id="IPR027417">
    <property type="entry name" value="P-loop_NTPase"/>
</dbReference>
<dbReference type="PROSITE" id="PS50893">
    <property type="entry name" value="ABC_TRANSPORTER_2"/>
    <property type="match status" value="1"/>
</dbReference>
<dbReference type="GO" id="GO:0016887">
    <property type="term" value="F:ATP hydrolysis activity"/>
    <property type="evidence" value="ECO:0007669"/>
    <property type="project" value="InterPro"/>
</dbReference>
<dbReference type="EMBL" id="WSES01000002">
    <property type="protein sequence ID" value="MVW59762.1"/>
    <property type="molecule type" value="Genomic_DNA"/>
</dbReference>
<dbReference type="CDD" id="cd00267">
    <property type="entry name" value="ABC_ATPase"/>
    <property type="match status" value="1"/>
</dbReference>
<dbReference type="SMART" id="SM00382">
    <property type="entry name" value="AAA"/>
    <property type="match status" value="1"/>
</dbReference>
<keyword evidence="1" id="KW-0472">Membrane</keyword>
<keyword evidence="3 5" id="KW-0067">ATP-binding</keyword>
<protein>
    <submittedName>
        <fullName evidence="5">ATP-binding cassette domain-containing protein</fullName>
    </submittedName>
</protein>
<reference evidence="5 6" key="1">
    <citation type="submission" date="2019-12" db="EMBL/GenBank/DDBJ databases">
        <authorList>
            <person name="Li C."/>
            <person name="Zhao J."/>
        </authorList>
    </citation>
    <scope>NUCLEOTIDE SEQUENCE [LARGE SCALE GENOMIC DNA]</scope>
    <source>
        <strain evidence="5 6">NEAU-DD11</strain>
    </source>
</reference>
<dbReference type="GO" id="GO:0005524">
    <property type="term" value="F:ATP binding"/>
    <property type="evidence" value="ECO:0007669"/>
    <property type="project" value="UniProtKB-KW"/>
</dbReference>
<name>A0A7X3K6U0_9BURK</name>
<evidence type="ECO:0000313" key="5">
    <source>
        <dbReference type="EMBL" id="MVW59762.1"/>
    </source>
</evidence>
<dbReference type="Gene3D" id="3.40.50.300">
    <property type="entry name" value="P-loop containing nucleotide triphosphate hydrolases"/>
    <property type="match status" value="1"/>
</dbReference>
<organism evidence="5 6">
    <name type="scientific">Massilia cellulosiltytica</name>
    <dbReference type="NCBI Taxonomy" id="2683234"/>
    <lineage>
        <taxon>Bacteria</taxon>
        <taxon>Pseudomonadati</taxon>
        <taxon>Pseudomonadota</taxon>
        <taxon>Betaproteobacteria</taxon>
        <taxon>Burkholderiales</taxon>
        <taxon>Oxalobacteraceae</taxon>
        <taxon>Telluria group</taxon>
        <taxon>Massilia</taxon>
    </lineage>
</organism>
<dbReference type="PANTHER" id="PTHR43119:SF1">
    <property type="entry name" value="ABC TRANSPORTER DOMAIN-CONTAINING PROTEIN"/>
    <property type="match status" value="1"/>
</dbReference>
<dbReference type="InterPro" id="IPR003439">
    <property type="entry name" value="ABC_transporter-like_ATP-bd"/>
</dbReference>
<evidence type="ECO:0000256" key="3">
    <source>
        <dbReference type="ARBA" id="ARBA00022840"/>
    </source>
</evidence>
<proteinExistence type="predicted"/>
<dbReference type="PANTHER" id="PTHR43119">
    <property type="entry name" value="ABC TRANSPORT PROTEIN ATP-BINDING COMPONENT-RELATED"/>
    <property type="match status" value="1"/>
</dbReference>
<dbReference type="AlphaFoldDB" id="A0A7X3K6U0"/>
<keyword evidence="6" id="KW-1185">Reference proteome</keyword>
<sequence>MRRAGRAPPEIGHDAKRGRVTRVAGLSATVLLSARDLRSPFGGPFTFDVHAGECIAIQGPSGAGKSVLLRMLADLDPHDGDALLDGRPASSMSAPDWRAAVVYQAAEPAWWEATAGAHFANAGREFMDATLAALGLAPALLDTEIERLSTGERQRLALVRSLARRPRVLLLDEPTGALDPDGVARVEALLRNQLAAGMAILVVTHAGEQARRLAQRIFRLEQGKLTTT</sequence>
<evidence type="ECO:0000256" key="1">
    <source>
        <dbReference type="ARBA" id="ARBA00022475"/>
    </source>
</evidence>
<comment type="caution">
    <text evidence="5">The sequence shown here is derived from an EMBL/GenBank/DDBJ whole genome shotgun (WGS) entry which is preliminary data.</text>
</comment>
<dbReference type="SUPFAM" id="SSF52540">
    <property type="entry name" value="P-loop containing nucleoside triphosphate hydrolases"/>
    <property type="match status" value="1"/>
</dbReference>
<feature type="domain" description="ABC transporter" evidence="4">
    <location>
        <begin position="21"/>
        <end position="228"/>
    </location>
</feature>